<keyword evidence="2" id="KW-1185">Reference proteome</keyword>
<protein>
    <submittedName>
        <fullName evidence="1">Uncharacterized protein</fullName>
    </submittedName>
</protein>
<dbReference type="AlphaFoldDB" id="A0A090IBP3"/>
<organism evidence="1 2">
    <name type="scientific">Aliivibrio wodanis</name>
    <dbReference type="NCBI Taxonomy" id="80852"/>
    <lineage>
        <taxon>Bacteria</taxon>
        <taxon>Pseudomonadati</taxon>
        <taxon>Pseudomonadota</taxon>
        <taxon>Gammaproteobacteria</taxon>
        <taxon>Vibrionales</taxon>
        <taxon>Vibrionaceae</taxon>
        <taxon>Aliivibrio</taxon>
    </lineage>
</organism>
<evidence type="ECO:0000313" key="1">
    <source>
        <dbReference type="EMBL" id="CED57937.1"/>
    </source>
</evidence>
<dbReference type="PATRIC" id="fig|80852.17.peg.4169"/>
<sequence>MSKQKLTEWYEQTKSEGALPAFVVTFGTKDFGAKYVVRLHISSFKGYIHEMTTHHHVVAGSHQELREFMPDECTVINRSPNDDPVIVEMWL</sequence>
<dbReference type="HOGENOM" id="CLU_2420498_0_0_6"/>
<keyword evidence="1" id="KW-0614">Plasmid</keyword>
<dbReference type="OrthoDB" id="2085289at2"/>
<geneLocation type="plasmid" evidence="1 2">
    <name>pAWOD920</name>
</geneLocation>
<dbReference type="EMBL" id="LN554848">
    <property type="protein sequence ID" value="CED57937.1"/>
    <property type="molecule type" value="Genomic_DNA"/>
</dbReference>
<dbReference type="KEGG" id="awd:AWOD_p920_11"/>
<name>A0A090IBP3_9GAMM</name>
<evidence type="ECO:0000313" key="2">
    <source>
        <dbReference type="Proteomes" id="UP000032427"/>
    </source>
</evidence>
<reference evidence="2" key="1">
    <citation type="submission" date="2014-09" db="EMBL/GenBank/DDBJ databases">
        <authorList>
            <person name="Hjerde E."/>
        </authorList>
    </citation>
    <scope>NUCLEOTIDE SEQUENCE [LARGE SCALE GENOMIC DNA]</scope>
    <source>
        <strain evidence="2">06/09/139</strain>
        <plasmid evidence="2">pAWOD920</plasmid>
    </source>
</reference>
<dbReference type="Proteomes" id="UP000032427">
    <property type="component" value="Plasmid pAWOD920"/>
</dbReference>
<gene>
    <name evidence="1" type="ORF">AWOD_p920_11</name>
</gene>
<accession>A0A090IBP3</accession>
<dbReference type="GeneID" id="28543582"/>
<proteinExistence type="predicted"/>